<feature type="region of interest" description="Disordered" evidence="1">
    <location>
        <begin position="35"/>
        <end position="89"/>
    </location>
</feature>
<name>A0A4Q9MNV0_9APHY</name>
<gene>
    <name evidence="2" type="ORF">BD311DRAFT_270091</name>
</gene>
<evidence type="ECO:0000256" key="1">
    <source>
        <dbReference type="SAM" id="MobiDB-lite"/>
    </source>
</evidence>
<accession>A0A4Q9MNV0</accession>
<dbReference type="Proteomes" id="UP000292957">
    <property type="component" value="Unassembled WGS sequence"/>
</dbReference>
<protein>
    <submittedName>
        <fullName evidence="2">Uncharacterized protein</fullName>
    </submittedName>
</protein>
<reference evidence="2" key="1">
    <citation type="submission" date="2019-01" db="EMBL/GenBank/DDBJ databases">
        <title>Draft genome sequences of three monokaryotic isolates of the white-rot basidiomycete fungus Dichomitus squalens.</title>
        <authorList>
            <consortium name="DOE Joint Genome Institute"/>
            <person name="Lopez S.C."/>
            <person name="Andreopoulos B."/>
            <person name="Pangilinan J."/>
            <person name="Lipzen A."/>
            <person name="Riley R."/>
            <person name="Ahrendt S."/>
            <person name="Ng V."/>
            <person name="Barry K."/>
            <person name="Daum C."/>
            <person name="Grigoriev I.V."/>
            <person name="Hilden K.S."/>
            <person name="Makela M.R."/>
            <person name="de Vries R.P."/>
        </authorList>
    </citation>
    <scope>NUCLEOTIDE SEQUENCE [LARGE SCALE GENOMIC DNA]</scope>
    <source>
        <strain evidence="2">OM18370.1</strain>
    </source>
</reference>
<dbReference type="EMBL" id="ML143413">
    <property type="protein sequence ID" value="TBU29400.1"/>
    <property type="molecule type" value="Genomic_DNA"/>
</dbReference>
<organism evidence="2">
    <name type="scientific">Dichomitus squalens</name>
    <dbReference type="NCBI Taxonomy" id="114155"/>
    <lineage>
        <taxon>Eukaryota</taxon>
        <taxon>Fungi</taxon>
        <taxon>Dikarya</taxon>
        <taxon>Basidiomycota</taxon>
        <taxon>Agaricomycotina</taxon>
        <taxon>Agaricomycetes</taxon>
        <taxon>Polyporales</taxon>
        <taxon>Polyporaceae</taxon>
        <taxon>Dichomitus</taxon>
    </lineage>
</organism>
<sequence length="197" mass="21175">MRRGGNESALHGDPMLGTCTCETESELTDASSFGEHFSMDQQPGGTVARARSMSRGKTHGGRSLEDGRHARPMSARTEGGSSCRAPGRSKDVEAKTLTEIERCCCRVKGVLGPLDNSIFAGDACNLTSDGTRRMKRTRTASLRRAVQGAQMVRTISAAGAARPKQERHAADVSETVDRQDIGGANITDFRRMKTADM</sequence>
<proteinExistence type="predicted"/>
<evidence type="ECO:0000313" key="2">
    <source>
        <dbReference type="EMBL" id="TBU29400.1"/>
    </source>
</evidence>
<dbReference type="AlphaFoldDB" id="A0A4Q9MNV0"/>